<dbReference type="KEGG" id="dvi:26531728"/>
<keyword evidence="12" id="KW-1185">Reference proteome</keyword>
<dbReference type="PROSITE" id="PS50240">
    <property type="entry name" value="TRYPSIN_DOM"/>
    <property type="match status" value="1"/>
</dbReference>
<dbReference type="KEGG" id="dvi:6625193"/>
<dbReference type="InterPro" id="IPR051487">
    <property type="entry name" value="Ser/Thr_Proteases_Immune/Dev"/>
</dbReference>
<evidence type="ECO:0000256" key="5">
    <source>
        <dbReference type="ARBA" id="ARBA00023157"/>
    </source>
</evidence>
<accession>B4LM19</accession>
<proteinExistence type="inferred from homology"/>
<evidence type="ECO:0000256" key="7">
    <source>
        <dbReference type="ARBA" id="ARBA00024195"/>
    </source>
</evidence>
<evidence type="ECO:0000313" key="12">
    <source>
        <dbReference type="Proteomes" id="UP000008792"/>
    </source>
</evidence>
<organism evidence="10 12">
    <name type="scientific">Drosophila virilis</name>
    <name type="common">Fruit fly</name>
    <dbReference type="NCBI Taxonomy" id="7244"/>
    <lineage>
        <taxon>Eukaryota</taxon>
        <taxon>Metazoa</taxon>
        <taxon>Ecdysozoa</taxon>
        <taxon>Arthropoda</taxon>
        <taxon>Hexapoda</taxon>
        <taxon>Insecta</taxon>
        <taxon>Pterygota</taxon>
        <taxon>Neoptera</taxon>
        <taxon>Endopterygota</taxon>
        <taxon>Diptera</taxon>
        <taxon>Brachycera</taxon>
        <taxon>Muscomorpha</taxon>
        <taxon>Ephydroidea</taxon>
        <taxon>Drosophilidae</taxon>
        <taxon>Drosophila</taxon>
    </lineage>
</organism>
<dbReference type="Proteomes" id="UP000008792">
    <property type="component" value="Unassembled WGS sequence"/>
</dbReference>
<dbReference type="Gene3D" id="2.40.10.10">
    <property type="entry name" value="Trypsin-like serine proteases"/>
    <property type="match status" value="2"/>
</dbReference>
<dbReference type="GO" id="GO:0004252">
    <property type="term" value="F:serine-type endopeptidase activity"/>
    <property type="evidence" value="ECO:0007669"/>
    <property type="project" value="InterPro"/>
</dbReference>
<keyword evidence="5" id="KW-1015">Disulfide bond</keyword>
<dbReference type="InParanoid" id="B4LM19"/>
<evidence type="ECO:0000256" key="4">
    <source>
        <dbReference type="ARBA" id="ARBA00023145"/>
    </source>
</evidence>
<keyword evidence="4" id="KW-0865">Zymogen</keyword>
<dbReference type="GO" id="GO:0046872">
    <property type="term" value="F:metal ion binding"/>
    <property type="evidence" value="ECO:0007669"/>
    <property type="project" value="UniProtKB-KW"/>
</dbReference>
<feature type="signal peptide" evidence="8">
    <location>
        <begin position="1"/>
        <end position="19"/>
    </location>
</feature>
<dbReference type="HOGENOM" id="CLU_1742492_0_0_1"/>
<dbReference type="SMART" id="SM00020">
    <property type="entry name" value="Tryp_SPc"/>
    <property type="match status" value="1"/>
</dbReference>
<evidence type="ECO:0000256" key="1">
    <source>
        <dbReference type="ARBA" id="ARBA00022723"/>
    </source>
</evidence>
<evidence type="ECO:0000313" key="11">
    <source>
        <dbReference type="EMBL" id="KRF79168.1"/>
    </source>
</evidence>
<dbReference type="Pfam" id="PF00089">
    <property type="entry name" value="Trypsin"/>
    <property type="match status" value="1"/>
</dbReference>
<gene>
    <name evidence="10" type="primary">Dvir\GJ21215</name>
    <name evidence="11" type="synonym">Dvir\GJ26958</name>
    <name evidence="10" type="ORF">Dvir_GJ21215</name>
    <name evidence="11" type="ORF">Dvir_GJ26958</name>
</gene>
<dbReference type="PRINTS" id="PR00722">
    <property type="entry name" value="CHYMOTRYPSIN"/>
</dbReference>
<evidence type="ECO:0000259" key="9">
    <source>
        <dbReference type="PROSITE" id="PS50240"/>
    </source>
</evidence>
<evidence type="ECO:0000256" key="6">
    <source>
        <dbReference type="ARBA" id="ARBA00023180"/>
    </source>
</evidence>
<dbReference type="SUPFAM" id="SSF50494">
    <property type="entry name" value="Trypsin-like serine proteases"/>
    <property type="match status" value="1"/>
</dbReference>
<comment type="similarity">
    <text evidence="7">Belongs to the peptidase S1 family. CLIP subfamily.</text>
</comment>
<keyword evidence="1" id="KW-0479">Metal-binding</keyword>
<dbReference type="InterPro" id="IPR001314">
    <property type="entry name" value="Peptidase_S1A"/>
</dbReference>
<dbReference type="InterPro" id="IPR043504">
    <property type="entry name" value="Peptidase_S1_PA_chymotrypsin"/>
</dbReference>
<reference evidence="10" key="2">
    <citation type="journal article" date="2008" name="Bioinformatics">
        <title>Assembly reconciliation.</title>
        <authorList>
            <person name="Zimin A.V."/>
            <person name="Smith D.R."/>
            <person name="Sutton G."/>
            <person name="Yorke J.A."/>
        </authorList>
    </citation>
    <scope>NUCLEOTIDE SEQUENCE</scope>
    <source>
        <strain evidence="10">TSC#15010-1051.87</strain>
    </source>
</reference>
<evidence type="ECO:0000256" key="8">
    <source>
        <dbReference type="SAM" id="SignalP"/>
    </source>
</evidence>
<name>B4LM19_DROVI</name>
<feature type="domain" description="Peptidase S1" evidence="9">
    <location>
        <begin position="43"/>
        <end position="193"/>
    </location>
</feature>
<protein>
    <recommendedName>
        <fullName evidence="9">Peptidase S1 domain-containing protein</fullName>
    </recommendedName>
</protein>
<dbReference type="InterPro" id="IPR001254">
    <property type="entry name" value="Trypsin_dom"/>
</dbReference>
<reference evidence="10 12" key="1">
    <citation type="journal article" date="2007" name="Nature">
        <title>Evolution of genes and genomes on the Drosophila phylogeny.</title>
        <authorList>
            <consortium name="Drosophila 12 Genomes Consortium"/>
            <person name="Clark A.G."/>
            <person name="Eisen M.B."/>
            <person name="Smith D.R."/>
            <person name="Bergman C.M."/>
            <person name="Oliver B."/>
            <person name="Markow T.A."/>
            <person name="Kaufman T.C."/>
            <person name="Kellis M."/>
            <person name="Gelbart W."/>
            <person name="Iyer V.N."/>
            <person name="Pollard D.A."/>
            <person name="Sackton T.B."/>
            <person name="Larracuente A.M."/>
            <person name="Singh N.D."/>
            <person name="Abad J.P."/>
            <person name="Abt D.N."/>
            <person name="Adryan B."/>
            <person name="Aguade M."/>
            <person name="Akashi H."/>
            <person name="Anderson W.W."/>
            <person name="Aquadro C.F."/>
            <person name="Ardell D.H."/>
            <person name="Arguello R."/>
            <person name="Artieri C.G."/>
            <person name="Barbash D.A."/>
            <person name="Barker D."/>
            <person name="Barsanti P."/>
            <person name="Batterham P."/>
            <person name="Batzoglou S."/>
            <person name="Begun D."/>
            <person name="Bhutkar A."/>
            <person name="Blanco E."/>
            <person name="Bosak S.A."/>
            <person name="Bradley R.K."/>
            <person name="Brand A.D."/>
            <person name="Brent M.R."/>
            <person name="Brooks A.N."/>
            <person name="Brown R.H."/>
            <person name="Butlin R.K."/>
            <person name="Caggese C."/>
            <person name="Calvi B.R."/>
            <person name="Bernardo de Carvalho A."/>
            <person name="Caspi A."/>
            <person name="Castrezana S."/>
            <person name="Celniker S.E."/>
            <person name="Chang J.L."/>
            <person name="Chapple C."/>
            <person name="Chatterji S."/>
            <person name="Chinwalla A."/>
            <person name="Civetta A."/>
            <person name="Clifton S.W."/>
            <person name="Comeron J.M."/>
            <person name="Costello J.C."/>
            <person name="Coyne J.A."/>
            <person name="Daub J."/>
            <person name="David R.G."/>
            <person name="Delcher A.L."/>
            <person name="Delehaunty K."/>
            <person name="Do C.B."/>
            <person name="Ebling H."/>
            <person name="Edwards K."/>
            <person name="Eickbush T."/>
            <person name="Evans J.D."/>
            <person name="Filipski A."/>
            <person name="Findeiss S."/>
            <person name="Freyhult E."/>
            <person name="Fulton L."/>
            <person name="Fulton R."/>
            <person name="Garcia A.C."/>
            <person name="Gardiner A."/>
            <person name="Garfield D.A."/>
            <person name="Garvin B.E."/>
            <person name="Gibson G."/>
            <person name="Gilbert D."/>
            <person name="Gnerre S."/>
            <person name="Godfrey J."/>
            <person name="Good R."/>
            <person name="Gotea V."/>
            <person name="Gravely B."/>
            <person name="Greenberg A.J."/>
            <person name="Griffiths-Jones S."/>
            <person name="Gross S."/>
            <person name="Guigo R."/>
            <person name="Gustafson E.A."/>
            <person name="Haerty W."/>
            <person name="Hahn M.W."/>
            <person name="Halligan D.L."/>
            <person name="Halpern A.L."/>
            <person name="Halter G.M."/>
            <person name="Han M.V."/>
            <person name="Heger A."/>
            <person name="Hillier L."/>
            <person name="Hinrichs A.S."/>
            <person name="Holmes I."/>
            <person name="Hoskins R.A."/>
            <person name="Hubisz M.J."/>
            <person name="Hultmark D."/>
            <person name="Huntley M.A."/>
            <person name="Jaffe D.B."/>
            <person name="Jagadeeshan S."/>
            <person name="Jeck W.R."/>
            <person name="Johnson J."/>
            <person name="Jones C.D."/>
            <person name="Jordan W.C."/>
            <person name="Karpen G.H."/>
            <person name="Kataoka E."/>
            <person name="Keightley P.D."/>
            <person name="Kheradpour P."/>
            <person name="Kirkness E.F."/>
            <person name="Koerich L.B."/>
            <person name="Kristiansen K."/>
            <person name="Kudrna D."/>
            <person name="Kulathinal R.J."/>
            <person name="Kumar S."/>
            <person name="Kwok R."/>
            <person name="Lander E."/>
            <person name="Langley C.H."/>
            <person name="Lapoint R."/>
            <person name="Lazzaro B.P."/>
            <person name="Lee S.J."/>
            <person name="Levesque L."/>
            <person name="Li R."/>
            <person name="Lin C.F."/>
            <person name="Lin M.F."/>
            <person name="Lindblad-Toh K."/>
            <person name="Llopart A."/>
            <person name="Long M."/>
            <person name="Low L."/>
            <person name="Lozovsky E."/>
            <person name="Lu J."/>
            <person name="Luo M."/>
            <person name="Machado C.A."/>
            <person name="Makalowski W."/>
            <person name="Marzo M."/>
            <person name="Matsuda M."/>
            <person name="Matzkin L."/>
            <person name="McAllister B."/>
            <person name="McBride C.S."/>
            <person name="McKernan B."/>
            <person name="McKernan K."/>
            <person name="Mendez-Lago M."/>
            <person name="Minx P."/>
            <person name="Mollenhauer M.U."/>
            <person name="Montooth K."/>
            <person name="Mount S.M."/>
            <person name="Mu X."/>
            <person name="Myers E."/>
            <person name="Negre B."/>
            <person name="Newfeld S."/>
            <person name="Nielsen R."/>
            <person name="Noor M.A."/>
            <person name="O'Grady P."/>
            <person name="Pachter L."/>
            <person name="Papaceit M."/>
            <person name="Parisi M.J."/>
            <person name="Parisi M."/>
            <person name="Parts L."/>
            <person name="Pedersen J.S."/>
            <person name="Pesole G."/>
            <person name="Phillippy A.M."/>
            <person name="Ponting C.P."/>
            <person name="Pop M."/>
            <person name="Porcelli D."/>
            <person name="Powell J.R."/>
            <person name="Prohaska S."/>
            <person name="Pruitt K."/>
            <person name="Puig M."/>
            <person name="Quesneville H."/>
            <person name="Ram K.R."/>
            <person name="Rand D."/>
            <person name="Rasmussen M.D."/>
            <person name="Reed L.K."/>
            <person name="Reenan R."/>
            <person name="Reily A."/>
            <person name="Remington K.A."/>
            <person name="Rieger T.T."/>
            <person name="Ritchie M.G."/>
            <person name="Robin C."/>
            <person name="Rogers Y.H."/>
            <person name="Rohde C."/>
            <person name="Rozas J."/>
            <person name="Rubenfield M.J."/>
            <person name="Ruiz A."/>
            <person name="Russo S."/>
            <person name="Salzberg S.L."/>
            <person name="Sanchez-Gracia A."/>
            <person name="Saranga D.J."/>
            <person name="Sato H."/>
            <person name="Schaeffer S.W."/>
            <person name="Schatz M.C."/>
            <person name="Schlenke T."/>
            <person name="Schwartz R."/>
            <person name="Segarra C."/>
            <person name="Singh R.S."/>
            <person name="Sirot L."/>
            <person name="Sirota M."/>
            <person name="Sisneros N.B."/>
            <person name="Smith C.D."/>
            <person name="Smith T.F."/>
            <person name="Spieth J."/>
            <person name="Stage D.E."/>
            <person name="Stark A."/>
            <person name="Stephan W."/>
            <person name="Strausberg R.L."/>
            <person name="Strempel S."/>
            <person name="Sturgill D."/>
            <person name="Sutton G."/>
            <person name="Sutton G.G."/>
            <person name="Tao W."/>
            <person name="Teichmann S."/>
            <person name="Tobari Y.N."/>
            <person name="Tomimura Y."/>
            <person name="Tsolas J.M."/>
            <person name="Valente V.L."/>
            <person name="Venter E."/>
            <person name="Venter J.C."/>
            <person name="Vicario S."/>
            <person name="Vieira F.G."/>
            <person name="Vilella A.J."/>
            <person name="Villasante A."/>
            <person name="Walenz B."/>
            <person name="Wang J."/>
            <person name="Wasserman M."/>
            <person name="Watts T."/>
            <person name="Wilson D."/>
            <person name="Wilson R.K."/>
            <person name="Wing R.A."/>
            <person name="Wolfner M.F."/>
            <person name="Wong A."/>
            <person name="Wong G.K."/>
            <person name="Wu C.I."/>
            <person name="Wu G."/>
            <person name="Yamamoto D."/>
            <person name="Yang H.P."/>
            <person name="Yang S.P."/>
            <person name="Yorke J.A."/>
            <person name="Yoshida K."/>
            <person name="Zdobnov E."/>
            <person name="Zhang P."/>
            <person name="Zhang Y."/>
            <person name="Zimin A.V."/>
            <person name="Baldwin J."/>
            <person name="Abdouelleil A."/>
            <person name="Abdulkadir J."/>
            <person name="Abebe A."/>
            <person name="Abera B."/>
            <person name="Abreu J."/>
            <person name="Acer S.C."/>
            <person name="Aftuck L."/>
            <person name="Alexander A."/>
            <person name="An P."/>
            <person name="Anderson E."/>
            <person name="Anderson S."/>
            <person name="Arachi H."/>
            <person name="Azer M."/>
            <person name="Bachantsang P."/>
            <person name="Barry A."/>
            <person name="Bayul T."/>
            <person name="Berlin A."/>
            <person name="Bessette D."/>
            <person name="Bloom T."/>
            <person name="Blye J."/>
            <person name="Boguslavskiy L."/>
            <person name="Bonnet C."/>
            <person name="Boukhgalter B."/>
            <person name="Bourzgui I."/>
            <person name="Brown A."/>
            <person name="Cahill P."/>
            <person name="Channer S."/>
            <person name="Cheshatsang Y."/>
            <person name="Chuda L."/>
            <person name="Citroen M."/>
            <person name="Collymore A."/>
            <person name="Cooke P."/>
            <person name="Costello M."/>
            <person name="D'Aco K."/>
            <person name="Daza R."/>
            <person name="De Haan G."/>
            <person name="DeGray S."/>
            <person name="DeMaso C."/>
            <person name="Dhargay N."/>
            <person name="Dooley K."/>
            <person name="Dooley E."/>
            <person name="Doricent M."/>
            <person name="Dorje P."/>
            <person name="Dorjee K."/>
            <person name="Dupes A."/>
            <person name="Elong R."/>
            <person name="Falk J."/>
            <person name="Farina A."/>
            <person name="Faro S."/>
            <person name="Ferguson D."/>
            <person name="Fisher S."/>
            <person name="Foley C.D."/>
            <person name="Franke A."/>
            <person name="Friedrich D."/>
            <person name="Gadbois L."/>
            <person name="Gearin G."/>
            <person name="Gearin C.R."/>
            <person name="Giannoukos G."/>
            <person name="Goode T."/>
            <person name="Graham J."/>
            <person name="Grandbois E."/>
            <person name="Grewal S."/>
            <person name="Gyaltsen K."/>
            <person name="Hafez N."/>
            <person name="Hagos B."/>
            <person name="Hall J."/>
            <person name="Henson C."/>
            <person name="Hollinger A."/>
            <person name="Honan T."/>
            <person name="Huard M.D."/>
            <person name="Hughes L."/>
            <person name="Hurhula B."/>
            <person name="Husby M.E."/>
            <person name="Kamat A."/>
            <person name="Kanga B."/>
            <person name="Kashin S."/>
            <person name="Khazanovich D."/>
            <person name="Kisner P."/>
            <person name="Lance K."/>
            <person name="Lara M."/>
            <person name="Lee W."/>
            <person name="Lennon N."/>
            <person name="Letendre F."/>
            <person name="LeVine R."/>
            <person name="Lipovsky A."/>
            <person name="Liu X."/>
            <person name="Liu J."/>
            <person name="Liu S."/>
            <person name="Lokyitsang T."/>
            <person name="Lokyitsang Y."/>
            <person name="Lubonja R."/>
            <person name="Lui A."/>
            <person name="MacDonald P."/>
            <person name="Magnisalis V."/>
            <person name="Maru K."/>
            <person name="Matthews C."/>
            <person name="McCusker W."/>
            <person name="McDonough S."/>
            <person name="Mehta T."/>
            <person name="Meldrim J."/>
            <person name="Meneus L."/>
            <person name="Mihai O."/>
            <person name="Mihalev A."/>
            <person name="Mihova T."/>
            <person name="Mittelman R."/>
            <person name="Mlenga V."/>
            <person name="Montmayeur A."/>
            <person name="Mulrain L."/>
            <person name="Navidi A."/>
            <person name="Naylor J."/>
            <person name="Negash T."/>
            <person name="Nguyen T."/>
            <person name="Nguyen N."/>
            <person name="Nicol R."/>
            <person name="Norbu C."/>
            <person name="Norbu N."/>
            <person name="Novod N."/>
            <person name="O'Neill B."/>
            <person name="Osman S."/>
            <person name="Markiewicz E."/>
            <person name="Oyono O.L."/>
            <person name="Patti C."/>
            <person name="Phunkhang P."/>
            <person name="Pierre F."/>
            <person name="Priest M."/>
            <person name="Raghuraman S."/>
            <person name="Rege F."/>
            <person name="Reyes R."/>
            <person name="Rise C."/>
            <person name="Rogov P."/>
            <person name="Ross K."/>
            <person name="Ryan E."/>
            <person name="Settipalli S."/>
            <person name="Shea T."/>
            <person name="Sherpa N."/>
            <person name="Shi L."/>
            <person name="Shih D."/>
            <person name="Sparrow T."/>
            <person name="Spaulding J."/>
            <person name="Stalker J."/>
            <person name="Stange-Thomann N."/>
            <person name="Stavropoulos S."/>
            <person name="Stone C."/>
            <person name="Strader C."/>
            <person name="Tesfaye S."/>
            <person name="Thomson T."/>
            <person name="Thoulutsang Y."/>
            <person name="Thoulutsang D."/>
            <person name="Topham K."/>
            <person name="Topping I."/>
            <person name="Tsamla T."/>
            <person name="Vassiliev H."/>
            <person name="Vo A."/>
            <person name="Wangchuk T."/>
            <person name="Wangdi T."/>
            <person name="Weiand M."/>
            <person name="Wilkinson J."/>
            <person name="Wilson A."/>
            <person name="Yadav S."/>
            <person name="Young G."/>
            <person name="Yu Q."/>
            <person name="Zembek L."/>
            <person name="Zhong D."/>
            <person name="Zimmer A."/>
            <person name="Zwirko Z."/>
            <person name="Jaffe D.B."/>
            <person name="Alvarez P."/>
            <person name="Brockman W."/>
            <person name="Butler J."/>
            <person name="Chin C."/>
            <person name="Gnerre S."/>
            <person name="Grabherr M."/>
            <person name="Kleber M."/>
            <person name="Mauceli E."/>
            <person name="MacCallum I."/>
        </authorList>
    </citation>
    <scope>NUCLEOTIDE SEQUENCE [LARGE SCALE GENOMIC DNA]</scope>
    <source>
        <strain evidence="10">TSC#15010-1051.87</strain>
        <strain evidence="12">Tucson 15010-1051.87</strain>
    </source>
</reference>
<evidence type="ECO:0000256" key="3">
    <source>
        <dbReference type="ARBA" id="ARBA00022837"/>
    </source>
</evidence>
<dbReference type="InterPro" id="IPR009003">
    <property type="entry name" value="Peptidase_S1_PA"/>
</dbReference>
<dbReference type="eggNOG" id="KOG3627">
    <property type="taxonomic scope" value="Eukaryota"/>
</dbReference>
<keyword evidence="2 8" id="KW-0732">Signal</keyword>
<keyword evidence="3" id="KW-0106">Calcium</keyword>
<dbReference type="OrthoDB" id="8250810at2759"/>
<dbReference type="EMBL" id="CH940648">
    <property type="protein sequence ID" value="KRF79168.1"/>
    <property type="molecule type" value="Genomic_DNA"/>
</dbReference>
<dbReference type="GO" id="GO:0006508">
    <property type="term" value="P:proteolysis"/>
    <property type="evidence" value="ECO:0007669"/>
    <property type="project" value="InterPro"/>
</dbReference>
<feature type="chain" id="PRO_5014298896" description="Peptidase S1 domain-containing protein" evidence="8">
    <location>
        <begin position="20"/>
        <end position="193"/>
    </location>
</feature>
<reference evidence="10" key="3">
    <citation type="submission" date="2008-06" db="EMBL/GenBank/DDBJ databases">
        <authorList>
            <consortium name="FlyBase"/>
        </authorList>
    </citation>
    <scope>NUCLEOTIDE SEQUENCE</scope>
    <source>
        <strain evidence="10">TSC#15010-1051.87</strain>
    </source>
</reference>
<keyword evidence="6" id="KW-0325">Glycoprotein</keyword>
<dbReference type="FunFam" id="2.40.10.10:FF:000028">
    <property type="entry name" value="Serine protease easter"/>
    <property type="match status" value="1"/>
</dbReference>
<evidence type="ECO:0000313" key="10">
    <source>
        <dbReference type="EMBL" id="EDW59939.2"/>
    </source>
</evidence>
<evidence type="ECO:0000256" key="2">
    <source>
        <dbReference type="ARBA" id="ARBA00022729"/>
    </source>
</evidence>
<sequence length="193" mass="21547">MRSTKLILFHVGLFAICATTEINPDGLRILEQQNCGIGKNVRLIGNATEVIPGSRPWMALIKNNDTISPYYCIGTLITDQFVLTVAHCASKVELESVTLGNNNLLTDEDCFKSKNSNGNNCLPAVERFGIETVIVHEHFTFNENYANDIALLKLSKKVKFQDHISPICLPVNATLQQQVETLATLGRRRARRY</sequence>
<dbReference type="AlphaFoldDB" id="B4LM19"/>
<dbReference type="EMBL" id="CH940648">
    <property type="protein sequence ID" value="EDW59939.2"/>
    <property type="molecule type" value="Genomic_DNA"/>
</dbReference>
<dbReference type="PANTHER" id="PTHR24256">
    <property type="entry name" value="TRYPTASE-RELATED"/>
    <property type="match status" value="1"/>
</dbReference>